<evidence type="ECO:0000313" key="8">
    <source>
        <dbReference type="Proteomes" id="UP001280415"/>
    </source>
</evidence>
<feature type="compositionally biased region" description="Low complexity" evidence="4">
    <location>
        <begin position="581"/>
        <end position="605"/>
    </location>
</feature>
<dbReference type="Pfam" id="PF19258">
    <property type="entry name" value="KxYKxGKxW_sig"/>
    <property type="match status" value="1"/>
</dbReference>
<dbReference type="InterPro" id="IPR036505">
    <property type="entry name" value="Amidase/PGRP_sf"/>
</dbReference>
<evidence type="ECO:0000313" key="7">
    <source>
        <dbReference type="EMBL" id="MDV2911833.1"/>
    </source>
</evidence>
<proteinExistence type="inferred from homology"/>
<feature type="domain" description="N-acetylmuramoyl-L-alanine amidase" evidence="6">
    <location>
        <begin position="240"/>
        <end position="379"/>
    </location>
</feature>
<dbReference type="SMART" id="SM00644">
    <property type="entry name" value="Ami_2"/>
    <property type="match status" value="1"/>
</dbReference>
<accession>A0AAW8YPL7</accession>
<dbReference type="PANTHER" id="PTHR33308:SF9">
    <property type="entry name" value="PEPTIDOGLYCAN HYDROLASE FLGJ"/>
    <property type="match status" value="1"/>
</dbReference>
<dbReference type="InterPro" id="IPR002502">
    <property type="entry name" value="Amidase_domain"/>
</dbReference>
<dbReference type="AlphaFoldDB" id="A0AAW8YPL7"/>
<keyword evidence="3" id="KW-0378">Hydrolase</keyword>
<feature type="compositionally biased region" description="Low complexity" evidence="4">
    <location>
        <begin position="748"/>
        <end position="766"/>
    </location>
</feature>
<comment type="caution">
    <text evidence="7">The sequence shown here is derived from an EMBL/GenBank/DDBJ whole genome shotgun (WGS) entry which is preliminary data.</text>
</comment>
<protein>
    <submittedName>
        <fullName evidence="7">Glucosaminidase domain-containing protein</fullName>
    </submittedName>
</protein>
<name>A0AAW8YPL7_PEDAC</name>
<dbReference type="InterPro" id="IPR051056">
    <property type="entry name" value="Glycosyl_Hydrolase_73"/>
</dbReference>
<dbReference type="PANTHER" id="PTHR33308">
    <property type="entry name" value="PEPTIDOGLYCAN HYDROLASE FLGJ"/>
    <property type="match status" value="1"/>
</dbReference>
<dbReference type="NCBIfam" id="TIGR03715">
    <property type="entry name" value="KxYKxGKxW"/>
    <property type="match status" value="1"/>
</dbReference>
<dbReference type="GO" id="GO:0004040">
    <property type="term" value="F:amidase activity"/>
    <property type="evidence" value="ECO:0007669"/>
    <property type="project" value="InterPro"/>
</dbReference>
<sequence>MEIKKHYKMFKSGKKWAFASIATASLGLVALNTNAEKAHADSDAQANTNSASQLDQQTKTAPVNEKQVTLAKPATVKASSAAVTAQSAAPASSAAQSAAKVNADSTAKADQHSAAAKVGTKATTSSAVKPAKEAASANAVKAAPASSAAKKVSTSVASSAAPSSAASKTVTSAAVKDSAAKEAVSSAANVKSSSAAAKTSVNSSAVSEAAQKDAKTEKTAEKKTDNSSKDYTIDNTYRLADNEGSDQKTNNKIIVAHAVGQYSSARDVAIYEKREWDSSETYVQYIVGDGGRVYAVGEEGYVAWGAGKWANENAPVQVELAQTYSDSQFKKDYQTYVNLLRDSAKKWNIPTTLDSDEYTGIKSHVWVTEHVWGNHVDPYGYLGTHGITKEQFAHDLAYGFGNDAANDNQNNNQNDNHQNDNQNNQNNNHQNDSSNNHGNQNNQSYHVGDKVTIKNSASHWATGQSIYNGVKGHTYKIIQTNGHKLLLDQVISWINDGDVYKAGSNSGSSNNHNNNHTTNNADIKVGTVVTINNNASHWATGQSIYSGVKGKSYKVIQTNGNRLLLDKVISWINKGDVHVPGSNSNNNNSGNQNHNNGNNHNNNGNTESIHVGSKVTINNNAKRWATGQNIYSGVKGKTYTVIQMNGSRLLLDKVISWINKGDVHLPGSNGSQNNNNNNNNHANNNDGTIRVGTNVTIKPSAKRWATGQNIYYGVKGKTYKVIQMNGNRLLLDKVISWINKGDVYVPGSSNNNNSNSNNNHNNNGSNYHFTNQNWTAAQTNFVNSIAADVMNVCQNNHLYASVAMAQAVVESAYGASTLAQEAHNLFGIKADSTWHGATYTKNTQEVINGRVVTISAAFRKYDSFKDSIADYAKKLESRPQYANAFSNHAHNYVESVKAIKAGGYATAPTYVSSIVNCINNYGFYKLDGLNSAISL</sequence>
<feature type="region of interest" description="Disordered" evidence="4">
    <location>
        <begin position="40"/>
        <end position="67"/>
    </location>
</feature>
<feature type="compositionally biased region" description="Basic and acidic residues" evidence="4">
    <location>
        <begin position="210"/>
        <end position="230"/>
    </location>
</feature>
<dbReference type="GO" id="GO:0009253">
    <property type="term" value="P:peptidoglycan catabolic process"/>
    <property type="evidence" value="ECO:0007669"/>
    <property type="project" value="InterPro"/>
</dbReference>
<feature type="compositionally biased region" description="Low complexity" evidence="4">
    <location>
        <begin position="186"/>
        <end position="209"/>
    </location>
</feature>
<keyword evidence="2" id="KW-0732">Signal</keyword>
<dbReference type="GO" id="GO:0008745">
    <property type="term" value="F:N-acetylmuramoyl-L-alanine amidase activity"/>
    <property type="evidence" value="ECO:0007669"/>
    <property type="project" value="InterPro"/>
</dbReference>
<gene>
    <name evidence="7" type="ORF">R0H03_08150</name>
</gene>
<organism evidence="7 8">
    <name type="scientific">Pediococcus acidilactici</name>
    <dbReference type="NCBI Taxonomy" id="1254"/>
    <lineage>
        <taxon>Bacteria</taxon>
        <taxon>Bacillati</taxon>
        <taxon>Bacillota</taxon>
        <taxon>Bacilli</taxon>
        <taxon>Lactobacillales</taxon>
        <taxon>Lactobacillaceae</taxon>
        <taxon>Pediococcus</taxon>
        <taxon>Pediococcus acidilactici group</taxon>
    </lineage>
</organism>
<dbReference type="SUPFAM" id="SSF55846">
    <property type="entry name" value="N-acetylmuramoyl-L-alanine amidase-like"/>
    <property type="match status" value="1"/>
</dbReference>
<feature type="region of interest" description="Disordered" evidence="4">
    <location>
        <begin position="580"/>
        <end position="609"/>
    </location>
</feature>
<feature type="compositionally biased region" description="Low complexity" evidence="4">
    <location>
        <begin position="673"/>
        <end position="685"/>
    </location>
</feature>
<dbReference type="InterPro" id="IPR022263">
    <property type="entry name" value="KxYKxGKxW"/>
</dbReference>
<reference evidence="7" key="2">
    <citation type="submission" date="2023-10" db="EMBL/GenBank/DDBJ databases">
        <authorList>
            <person name="Khurajog B."/>
        </authorList>
    </citation>
    <scope>NUCLEOTIDE SEQUENCE</scope>
    <source>
        <strain evidence="7">BF14</strain>
    </source>
</reference>
<dbReference type="Pfam" id="PF01510">
    <property type="entry name" value="Amidase_2"/>
    <property type="match status" value="1"/>
</dbReference>
<reference evidence="7" key="1">
    <citation type="journal article" date="2023" name="PeerJ">
        <title>Selection and evaluation of lactic acid bacteria from chicken feces in Thailand as potential probiotics.</title>
        <authorList>
            <person name="Khurajog B."/>
            <person name="Disastra Y."/>
            <person name="Lawwyne L.D."/>
            <person name="Sirichokchatchawan W."/>
            <person name="Niyomtham W."/>
            <person name="Yindee J."/>
            <person name="Hampson D.J."/>
            <person name="Prapasarakul N."/>
        </authorList>
    </citation>
    <scope>NUCLEOTIDE SEQUENCE</scope>
    <source>
        <strain evidence="7">BF14</strain>
    </source>
</reference>
<dbReference type="RefSeq" id="WP_317052381.1">
    <property type="nucleotide sequence ID" value="NZ_CP140878.1"/>
</dbReference>
<evidence type="ECO:0000259" key="6">
    <source>
        <dbReference type="SMART" id="SM00644"/>
    </source>
</evidence>
<feature type="region of interest" description="Disordered" evidence="4">
    <location>
        <begin position="186"/>
        <end position="230"/>
    </location>
</feature>
<evidence type="ECO:0000256" key="3">
    <source>
        <dbReference type="ARBA" id="ARBA00022801"/>
    </source>
</evidence>
<dbReference type="InterPro" id="IPR002901">
    <property type="entry name" value="MGlyc_endo_b_GlcNAc-like_dom"/>
</dbReference>
<feature type="domain" description="Mannosyl-glycoprotein endo-beta-N-acetylglucosamidase-like" evidence="5">
    <location>
        <begin position="771"/>
        <end position="930"/>
    </location>
</feature>
<dbReference type="Pfam" id="PF01832">
    <property type="entry name" value="Glucosaminidase"/>
    <property type="match status" value="1"/>
</dbReference>
<dbReference type="Proteomes" id="UP001280415">
    <property type="component" value="Unassembled WGS sequence"/>
</dbReference>
<feature type="region of interest" description="Disordered" evidence="4">
    <location>
        <begin position="666"/>
        <end position="690"/>
    </location>
</feature>
<evidence type="ECO:0000259" key="5">
    <source>
        <dbReference type="SMART" id="SM00047"/>
    </source>
</evidence>
<feature type="compositionally biased region" description="Low complexity" evidence="4">
    <location>
        <begin position="401"/>
        <end position="443"/>
    </location>
</feature>
<feature type="region of interest" description="Disordered" evidence="4">
    <location>
        <begin position="399"/>
        <end position="445"/>
    </location>
</feature>
<dbReference type="Gene3D" id="4.10.80.30">
    <property type="entry name" value="DNA polymerase, domain 6"/>
    <property type="match status" value="1"/>
</dbReference>
<dbReference type="Gene3D" id="1.10.530.10">
    <property type="match status" value="1"/>
</dbReference>
<feature type="region of interest" description="Disordered" evidence="4">
    <location>
        <begin position="748"/>
        <end position="769"/>
    </location>
</feature>
<evidence type="ECO:0000256" key="2">
    <source>
        <dbReference type="ARBA" id="ARBA00022729"/>
    </source>
</evidence>
<dbReference type="SMART" id="SM00047">
    <property type="entry name" value="LYZ2"/>
    <property type="match status" value="1"/>
</dbReference>
<dbReference type="EMBL" id="JAWJAX010000010">
    <property type="protein sequence ID" value="MDV2911833.1"/>
    <property type="molecule type" value="Genomic_DNA"/>
</dbReference>
<feature type="compositionally biased region" description="Polar residues" evidence="4">
    <location>
        <begin position="44"/>
        <end position="61"/>
    </location>
</feature>
<evidence type="ECO:0000256" key="1">
    <source>
        <dbReference type="ARBA" id="ARBA00010266"/>
    </source>
</evidence>
<comment type="similarity">
    <text evidence="1">Belongs to the glycosyl hydrolase 73 family.</text>
</comment>
<evidence type="ECO:0000256" key="4">
    <source>
        <dbReference type="SAM" id="MobiDB-lite"/>
    </source>
</evidence>
<dbReference type="Gene3D" id="3.40.80.10">
    <property type="entry name" value="Peptidoglycan recognition protein-like"/>
    <property type="match status" value="1"/>
</dbReference>
<dbReference type="CDD" id="cd06583">
    <property type="entry name" value="PGRP"/>
    <property type="match status" value="1"/>
</dbReference>